<dbReference type="Pfam" id="PF13649">
    <property type="entry name" value="Methyltransf_25"/>
    <property type="match status" value="1"/>
</dbReference>
<dbReference type="CDD" id="cd02440">
    <property type="entry name" value="AdoMet_MTases"/>
    <property type="match status" value="1"/>
</dbReference>
<evidence type="ECO:0000313" key="6">
    <source>
        <dbReference type="Proteomes" id="UP000294901"/>
    </source>
</evidence>
<evidence type="ECO:0000256" key="2">
    <source>
        <dbReference type="ARBA" id="ARBA00022679"/>
    </source>
</evidence>
<feature type="domain" description="Methyltransferase" evidence="4">
    <location>
        <begin position="49"/>
        <end position="149"/>
    </location>
</feature>
<name>A0A4R6JN54_9ACTN</name>
<reference evidence="5 6" key="1">
    <citation type="submission" date="2019-03" db="EMBL/GenBank/DDBJ databases">
        <title>Sequencing the genomes of 1000 actinobacteria strains.</title>
        <authorList>
            <person name="Klenk H.-P."/>
        </authorList>
    </citation>
    <scope>NUCLEOTIDE SEQUENCE [LARGE SCALE GENOMIC DNA]</scope>
    <source>
        <strain evidence="5 6">DSM 43805</strain>
    </source>
</reference>
<dbReference type="InterPro" id="IPR029063">
    <property type="entry name" value="SAM-dependent_MTases_sf"/>
</dbReference>
<dbReference type="InterPro" id="IPR041698">
    <property type="entry name" value="Methyltransf_25"/>
</dbReference>
<keyword evidence="2 5" id="KW-0808">Transferase</keyword>
<evidence type="ECO:0000259" key="4">
    <source>
        <dbReference type="Pfam" id="PF13649"/>
    </source>
</evidence>
<dbReference type="Gene3D" id="3.40.50.150">
    <property type="entry name" value="Vaccinia Virus protein VP39"/>
    <property type="match status" value="1"/>
</dbReference>
<dbReference type="RefSeq" id="WP_133871954.1">
    <property type="nucleotide sequence ID" value="NZ_BOMD01000055.1"/>
</dbReference>
<protein>
    <submittedName>
        <fullName evidence="5">Methyltransferase family protein</fullName>
    </submittedName>
</protein>
<gene>
    <name evidence="5" type="ORF">C8E87_0931</name>
</gene>
<dbReference type="SUPFAM" id="SSF53335">
    <property type="entry name" value="S-adenosyl-L-methionine-dependent methyltransferases"/>
    <property type="match status" value="1"/>
</dbReference>
<dbReference type="PANTHER" id="PTHR43464:SF19">
    <property type="entry name" value="UBIQUINONE BIOSYNTHESIS O-METHYLTRANSFERASE, MITOCHONDRIAL"/>
    <property type="match status" value="1"/>
</dbReference>
<dbReference type="PANTHER" id="PTHR43464">
    <property type="entry name" value="METHYLTRANSFERASE"/>
    <property type="match status" value="1"/>
</dbReference>
<keyword evidence="3" id="KW-0949">S-adenosyl-L-methionine</keyword>
<dbReference type="OrthoDB" id="3286690at2"/>
<sequence length="255" mass="28228">MTALSVSSAQQLLRLWDEQQTAYVAHRENRFLVMLDLLRLHFERDDLSVLDLGCGPGALSARVLSAFPAARVTAVDHDPMLLRIAERALTPYGERFRVVDADLASSWWPDAVGPDRFDAVVSSTALHWLSPAELLAVMRDSAGLLAPGGLLLNADHLRFDSRSPALLAVSERHDARTQAEDFAAGALDYAAWHERAAEEPELAALRPERLKRFADRPPQPLAPLEFHLAALRAAGFTETGTVWQYLDDYVVLGRK</sequence>
<proteinExistence type="predicted"/>
<organism evidence="5 6">
    <name type="scientific">Paractinoplanes brasiliensis</name>
    <dbReference type="NCBI Taxonomy" id="52695"/>
    <lineage>
        <taxon>Bacteria</taxon>
        <taxon>Bacillati</taxon>
        <taxon>Actinomycetota</taxon>
        <taxon>Actinomycetes</taxon>
        <taxon>Micromonosporales</taxon>
        <taxon>Micromonosporaceae</taxon>
        <taxon>Paractinoplanes</taxon>
    </lineage>
</organism>
<dbReference type="GO" id="GO:0032259">
    <property type="term" value="P:methylation"/>
    <property type="evidence" value="ECO:0007669"/>
    <property type="project" value="UniProtKB-KW"/>
</dbReference>
<comment type="caution">
    <text evidence="5">The sequence shown here is derived from an EMBL/GenBank/DDBJ whole genome shotgun (WGS) entry which is preliminary data.</text>
</comment>
<keyword evidence="6" id="KW-1185">Reference proteome</keyword>
<dbReference type="AlphaFoldDB" id="A0A4R6JN54"/>
<dbReference type="EMBL" id="SNWR01000001">
    <property type="protein sequence ID" value="TDO37317.1"/>
    <property type="molecule type" value="Genomic_DNA"/>
</dbReference>
<evidence type="ECO:0000313" key="5">
    <source>
        <dbReference type="EMBL" id="TDO37317.1"/>
    </source>
</evidence>
<dbReference type="Proteomes" id="UP000294901">
    <property type="component" value="Unassembled WGS sequence"/>
</dbReference>
<evidence type="ECO:0000256" key="3">
    <source>
        <dbReference type="ARBA" id="ARBA00022691"/>
    </source>
</evidence>
<evidence type="ECO:0000256" key="1">
    <source>
        <dbReference type="ARBA" id="ARBA00022603"/>
    </source>
</evidence>
<keyword evidence="1 5" id="KW-0489">Methyltransferase</keyword>
<dbReference type="GO" id="GO:0010420">
    <property type="term" value="F:polyprenyldihydroxybenzoate methyltransferase activity"/>
    <property type="evidence" value="ECO:0007669"/>
    <property type="project" value="TreeGrafter"/>
</dbReference>
<accession>A0A4R6JN54</accession>